<accession>A0AAV5K8X0</accession>
<organism evidence="1 2">
    <name type="scientific">Rubroshorea leprosula</name>
    <dbReference type="NCBI Taxonomy" id="152421"/>
    <lineage>
        <taxon>Eukaryota</taxon>
        <taxon>Viridiplantae</taxon>
        <taxon>Streptophyta</taxon>
        <taxon>Embryophyta</taxon>
        <taxon>Tracheophyta</taxon>
        <taxon>Spermatophyta</taxon>
        <taxon>Magnoliopsida</taxon>
        <taxon>eudicotyledons</taxon>
        <taxon>Gunneridae</taxon>
        <taxon>Pentapetalae</taxon>
        <taxon>rosids</taxon>
        <taxon>malvids</taxon>
        <taxon>Malvales</taxon>
        <taxon>Dipterocarpaceae</taxon>
        <taxon>Rubroshorea</taxon>
    </lineage>
</organism>
<dbReference type="AlphaFoldDB" id="A0AAV5K8X0"/>
<name>A0AAV5K8X0_9ROSI</name>
<dbReference type="Proteomes" id="UP001054252">
    <property type="component" value="Unassembled WGS sequence"/>
</dbReference>
<comment type="caution">
    <text evidence="1">The sequence shown here is derived from an EMBL/GenBank/DDBJ whole genome shotgun (WGS) entry which is preliminary data.</text>
</comment>
<gene>
    <name evidence="1" type="ORF">SLEP1_g30617</name>
</gene>
<keyword evidence="2" id="KW-1185">Reference proteome</keyword>
<dbReference type="EMBL" id="BPVZ01000055">
    <property type="protein sequence ID" value="GKV20497.1"/>
    <property type="molecule type" value="Genomic_DNA"/>
</dbReference>
<evidence type="ECO:0000313" key="1">
    <source>
        <dbReference type="EMBL" id="GKV20497.1"/>
    </source>
</evidence>
<proteinExistence type="predicted"/>
<reference evidence="1 2" key="1">
    <citation type="journal article" date="2021" name="Commun. Biol.">
        <title>The genome of Shorea leprosula (Dipterocarpaceae) highlights the ecological relevance of drought in aseasonal tropical rainforests.</title>
        <authorList>
            <person name="Ng K.K.S."/>
            <person name="Kobayashi M.J."/>
            <person name="Fawcett J.A."/>
            <person name="Hatakeyama M."/>
            <person name="Paape T."/>
            <person name="Ng C.H."/>
            <person name="Ang C.C."/>
            <person name="Tnah L.H."/>
            <person name="Lee C.T."/>
            <person name="Nishiyama T."/>
            <person name="Sese J."/>
            <person name="O'Brien M.J."/>
            <person name="Copetti D."/>
            <person name="Mohd Noor M.I."/>
            <person name="Ong R.C."/>
            <person name="Putra M."/>
            <person name="Sireger I.Z."/>
            <person name="Indrioko S."/>
            <person name="Kosugi Y."/>
            <person name="Izuno A."/>
            <person name="Isagi Y."/>
            <person name="Lee S.L."/>
            <person name="Shimizu K.K."/>
        </authorList>
    </citation>
    <scope>NUCLEOTIDE SEQUENCE [LARGE SCALE GENOMIC DNA]</scope>
    <source>
        <strain evidence="1">214</strain>
    </source>
</reference>
<evidence type="ECO:0000313" key="2">
    <source>
        <dbReference type="Proteomes" id="UP001054252"/>
    </source>
</evidence>
<protein>
    <submittedName>
        <fullName evidence="1">Uncharacterized protein</fullName>
    </submittedName>
</protein>
<sequence length="56" mass="6511">MVGLSRSSAGREMIDEHIRKLIKEHSRFHIPSLPFYILARAPLGLRFHHTRLAAEF</sequence>